<dbReference type="Gene3D" id="1.10.8.260">
    <property type="entry name" value="HI0933 insert domain-like"/>
    <property type="match status" value="1"/>
</dbReference>
<dbReference type="SUPFAM" id="SSF160996">
    <property type="entry name" value="HI0933 insert domain-like"/>
    <property type="match status" value="1"/>
</dbReference>
<dbReference type="InterPro" id="IPR055178">
    <property type="entry name" value="RsdA/BaiN/AoA(So)-like_dom"/>
</dbReference>
<dbReference type="Proteomes" id="UP000293433">
    <property type="component" value="Unassembled WGS sequence"/>
</dbReference>
<dbReference type="PANTHER" id="PTHR42887">
    <property type="entry name" value="OS12G0638800 PROTEIN"/>
    <property type="match status" value="1"/>
</dbReference>
<dbReference type="Pfam" id="PF03486">
    <property type="entry name" value="HI0933_like"/>
    <property type="match status" value="1"/>
</dbReference>
<evidence type="ECO:0000259" key="5">
    <source>
        <dbReference type="Pfam" id="PF22780"/>
    </source>
</evidence>
<evidence type="ECO:0000313" key="7">
    <source>
        <dbReference type="Proteomes" id="UP000293433"/>
    </source>
</evidence>
<gene>
    <name evidence="6" type="ORF">EV685_3282</name>
</gene>
<keyword evidence="3" id="KW-0274">FAD</keyword>
<dbReference type="PANTHER" id="PTHR42887:SF1">
    <property type="entry name" value="BLR3961 PROTEIN"/>
    <property type="match status" value="1"/>
</dbReference>
<dbReference type="OrthoDB" id="5288829at2"/>
<evidence type="ECO:0000256" key="2">
    <source>
        <dbReference type="ARBA" id="ARBA00022630"/>
    </source>
</evidence>
<keyword evidence="2" id="KW-0285">Flavoprotein</keyword>
<accession>A0A4Q7LDS1</accession>
<feature type="domain" description="RsdA/BaiN/AoA(So)-like Rossmann fold-like" evidence="4">
    <location>
        <begin position="20"/>
        <end position="434"/>
    </location>
</feature>
<dbReference type="InterPro" id="IPR022460">
    <property type="entry name" value="Flavoprotein_PP4765"/>
</dbReference>
<dbReference type="InterPro" id="IPR004792">
    <property type="entry name" value="BaiN-like"/>
</dbReference>
<sequence length="448" mass="46682">MSPATAPPSTAPAPAALAPRVIVVGAGPAGLMAAEVLAAAGLQVDVYDAMPSVGRKFLLAGKGGLNLTHAEPAAHFIARYGAHADQVEPWLQAFDADAIRAWAAGLGIKTFVGSSGKVFPAEMKAAPLLRAWLHRLRLAGVRFHMRQRWQGELKAREPQAGGGWTLAFQGPDALTTVDADAVLLALGGASWARLGSDGAWLPWLQASGVACAPLLPSNCGFDIGWSAHLAERHAGTPLKNVVLRVPGPDDDSPAFERMGEAVISATGLEGSLVYAASSLLRDRIGAHGHGDFNLDLLPHRREADLAQALAKGRGSRSWPNHLKEQTGLSGAPAALLREGLDAAGWAALCADPAAVAQRIKRLPLRAVATRPIDEAISTAGGVRVGPDADHGADPTLMLRALPGVYVAGEMLDWEAPTGGYLLSACLASGRWAATHLSQRLAQRQSPAP</sequence>
<dbReference type="InterPro" id="IPR023166">
    <property type="entry name" value="BaiN-like_dom_sf"/>
</dbReference>
<organism evidence="6 7">
    <name type="scientific">Sphaerotilus mobilis</name>
    <dbReference type="NCBI Taxonomy" id="47994"/>
    <lineage>
        <taxon>Bacteria</taxon>
        <taxon>Pseudomonadati</taxon>
        <taxon>Pseudomonadota</taxon>
        <taxon>Betaproteobacteria</taxon>
        <taxon>Burkholderiales</taxon>
        <taxon>Sphaerotilaceae</taxon>
        <taxon>Sphaerotilus</taxon>
    </lineage>
</organism>
<dbReference type="NCBIfam" id="TIGR03862">
    <property type="entry name" value="flavo_PP4765"/>
    <property type="match status" value="1"/>
</dbReference>
<reference evidence="6 7" key="1">
    <citation type="submission" date="2019-02" db="EMBL/GenBank/DDBJ databases">
        <title>Genomic Encyclopedia of Type Strains, Phase IV (KMG-IV): sequencing the most valuable type-strain genomes for metagenomic binning, comparative biology and taxonomic classification.</title>
        <authorList>
            <person name="Goeker M."/>
        </authorList>
    </citation>
    <scope>NUCLEOTIDE SEQUENCE [LARGE SCALE GENOMIC DNA]</scope>
    <source>
        <strain evidence="6 7">DSM 10617</strain>
    </source>
</reference>
<dbReference type="SUPFAM" id="SSF51905">
    <property type="entry name" value="FAD/NAD(P)-binding domain"/>
    <property type="match status" value="1"/>
</dbReference>
<dbReference type="InterPro" id="IPR036188">
    <property type="entry name" value="FAD/NAD-bd_sf"/>
</dbReference>
<dbReference type="AlphaFoldDB" id="A0A4Q7LDS1"/>
<evidence type="ECO:0000256" key="3">
    <source>
        <dbReference type="ARBA" id="ARBA00022827"/>
    </source>
</evidence>
<dbReference type="InterPro" id="IPR057661">
    <property type="entry name" value="RsdA/BaiN/AoA(So)_Rossmann"/>
</dbReference>
<evidence type="ECO:0000259" key="4">
    <source>
        <dbReference type="Pfam" id="PF03486"/>
    </source>
</evidence>
<protein>
    <recommendedName>
        <fullName evidence="8">NAD(FAD)-utilizing dehydrogenase</fullName>
    </recommendedName>
</protein>
<comment type="caution">
    <text evidence="6">The sequence shown here is derived from an EMBL/GenBank/DDBJ whole genome shotgun (WGS) entry which is preliminary data.</text>
</comment>
<dbReference type="Gene3D" id="3.50.50.60">
    <property type="entry name" value="FAD/NAD(P)-binding domain"/>
    <property type="match status" value="1"/>
</dbReference>
<dbReference type="EMBL" id="SGWV01000011">
    <property type="protein sequence ID" value="RZS52093.1"/>
    <property type="molecule type" value="Genomic_DNA"/>
</dbReference>
<dbReference type="NCBIfam" id="TIGR00275">
    <property type="entry name" value="aminoacetone oxidase family FAD-binding enzyme"/>
    <property type="match status" value="1"/>
</dbReference>
<proteinExistence type="predicted"/>
<comment type="cofactor">
    <cofactor evidence="1">
        <name>FAD</name>
        <dbReference type="ChEBI" id="CHEBI:57692"/>
    </cofactor>
</comment>
<name>A0A4Q7LDS1_9BURK</name>
<feature type="domain" description="RsdA/BaiN/AoA(So)-like insert" evidence="5">
    <location>
        <begin position="216"/>
        <end position="377"/>
    </location>
</feature>
<dbReference type="Pfam" id="PF22780">
    <property type="entry name" value="HI0933_like_1st"/>
    <property type="match status" value="1"/>
</dbReference>
<evidence type="ECO:0000313" key="6">
    <source>
        <dbReference type="EMBL" id="RZS52093.1"/>
    </source>
</evidence>
<keyword evidence="7" id="KW-1185">Reference proteome</keyword>
<dbReference type="PRINTS" id="PR00420">
    <property type="entry name" value="RNGMNOXGNASE"/>
</dbReference>
<evidence type="ECO:0008006" key="8">
    <source>
        <dbReference type="Google" id="ProtNLM"/>
    </source>
</evidence>
<dbReference type="Gene3D" id="2.40.30.10">
    <property type="entry name" value="Translation factors"/>
    <property type="match status" value="1"/>
</dbReference>
<dbReference type="RefSeq" id="WP_130483103.1">
    <property type="nucleotide sequence ID" value="NZ_SGWV01000011.1"/>
</dbReference>
<evidence type="ECO:0000256" key="1">
    <source>
        <dbReference type="ARBA" id="ARBA00001974"/>
    </source>
</evidence>